<dbReference type="RefSeq" id="WP_014261825.1">
    <property type="nucleotide sequence ID" value="NC_016630.1"/>
</dbReference>
<keyword evidence="11" id="KW-0067">ATP-binding</keyword>
<organism evidence="13 14">
    <name type="scientific">Filifactor alocis (strain ATCC 35896 / CCUG 47790 / D40 B5)</name>
    <name type="common">Fusobacterium alocis</name>
    <dbReference type="NCBI Taxonomy" id="546269"/>
    <lineage>
        <taxon>Bacteria</taxon>
        <taxon>Bacillati</taxon>
        <taxon>Bacillota</taxon>
        <taxon>Clostridia</taxon>
        <taxon>Peptostreptococcales</taxon>
        <taxon>Filifactoraceae</taxon>
        <taxon>Filifactor</taxon>
    </lineage>
</organism>
<evidence type="ECO:0000256" key="7">
    <source>
        <dbReference type="ARBA" id="ARBA00022989"/>
    </source>
</evidence>
<keyword evidence="3" id="KW-0104">Cadmium</keyword>
<dbReference type="OrthoDB" id="9760364at2"/>
<dbReference type="SFLD" id="SFLDF00027">
    <property type="entry name" value="p-type_atpase"/>
    <property type="match status" value="1"/>
</dbReference>
<dbReference type="SUPFAM" id="SSF81653">
    <property type="entry name" value="Calcium ATPase, transduction domain A"/>
    <property type="match status" value="1"/>
</dbReference>
<dbReference type="InterPro" id="IPR036412">
    <property type="entry name" value="HAD-like_sf"/>
</dbReference>
<dbReference type="EC" id="7.2.2.21" evidence="9"/>
<dbReference type="GO" id="GO:0005524">
    <property type="term" value="F:ATP binding"/>
    <property type="evidence" value="ECO:0007669"/>
    <property type="project" value="UniProtKB-UniRule"/>
</dbReference>
<dbReference type="GO" id="GO:0016887">
    <property type="term" value="F:ATP hydrolysis activity"/>
    <property type="evidence" value="ECO:0007669"/>
    <property type="project" value="InterPro"/>
</dbReference>
<dbReference type="InterPro" id="IPR001757">
    <property type="entry name" value="P_typ_ATPase"/>
</dbReference>
<feature type="transmembrane region" description="Helical" evidence="11">
    <location>
        <begin position="233"/>
        <end position="253"/>
    </location>
</feature>
<dbReference type="Pfam" id="PF00122">
    <property type="entry name" value="E1-E2_ATPase"/>
    <property type="match status" value="1"/>
</dbReference>
<evidence type="ECO:0000256" key="9">
    <source>
        <dbReference type="ARBA" id="ARBA00039103"/>
    </source>
</evidence>
<dbReference type="Gene3D" id="3.40.1110.10">
    <property type="entry name" value="Calcium-transporting ATPase, cytoplasmic domain N"/>
    <property type="match status" value="1"/>
</dbReference>
<evidence type="ECO:0000259" key="12">
    <source>
        <dbReference type="Pfam" id="PF00122"/>
    </source>
</evidence>
<dbReference type="InterPro" id="IPR008250">
    <property type="entry name" value="ATPase_P-typ_transduc_dom_A_sf"/>
</dbReference>
<feature type="transmembrane region" description="Helical" evidence="11">
    <location>
        <begin position="12"/>
        <end position="45"/>
    </location>
</feature>
<keyword evidence="13" id="KW-0378">Hydrolase</keyword>
<dbReference type="InterPro" id="IPR059000">
    <property type="entry name" value="ATPase_P-type_domA"/>
</dbReference>
<keyword evidence="11" id="KW-1003">Cell membrane</keyword>
<feature type="transmembrane region" description="Helical" evidence="11">
    <location>
        <begin position="65"/>
        <end position="81"/>
    </location>
</feature>
<dbReference type="eggNOG" id="COG2217">
    <property type="taxonomic scope" value="Bacteria"/>
</dbReference>
<dbReference type="STRING" id="546269.HMPREF0389_01674"/>
<keyword evidence="8 11" id="KW-0472">Membrane</keyword>
<reference evidence="14" key="1">
    <citation type="submission" date="2010-12" db="EMBL/GenBank/DDBJ databases">
        <title>The genome sequence of Filifactor alocis strain ATCC 35896.</title>
        <authorList>
            <consortium name="The Broad Institute Genome Sequencing Platform"/>
            <person name="Ward D."/>
            <person name="Earl A."/>
            <person name="Feldgarden M."/>
            <person name="Young S.K."/>
            <person name="Gargeya S."/>
            <person name="Zeng Q."/>
            <person name="Alvarado L."/>
            <person name="Berlin A."/>
            <person name="Bochicchio J."/>
            <person name="Chapman S.B."/>
            <person name="Chen Z."/>
            <person name="Freedman E."/>
            <person name="Gellesch M."/>
            <person name="Goldberg J."/>
            <person name="Griggs A."/>
            <person name="Gujja S."/>
            <person name="Heilman E."/>
            <person name="Heiman D."/>
            <person name="Howarth C."/>
            <person name="Mehta T."/>
            <person name="Neiman D."/>
            <person name="Pearson M."/>
            <person name="Roberts A."/>
            <person name="Saif S."/>
            <person name="Shea T."/>
            <person name="Shenoy N."/>
            <person name="Sisk P."/>
            <person name="Stolte C."/>
            <person name="Sykes S."/>
            <person name="White J."/>
            <person name="Yandava C."/>
            <person name="Izard J."/>
            <person name="Blanton J.M."/>
            <person name="Baranova O.V."/>
            <person name="Tanner A.C."/>
            <person name="Dewhirst F.E."/>
            <person name="Haas B."/>
            <person name="Nusbaum C."/>
            <person name="Birren B."/>
        </authorList>
    </citation>
    <scope>NUCLEOTIDE SEQUENCE [LARGE SCALE GENOMIC DNA]</scope>
    <source>
        <strain evidence="14">ATCC 35896 / D40 B5</strain>
    </source>
</reference>
<dbReference type="GO" id="GO:0046872">
    <property type="term" value="F:metal ion binding"/>
    <property type="evidence" value="ECO:0007669"/>
    <property type="project" value="UniProtKB-KW"/>
</dbReference>
<evidence type="ECO:0000256" key="5">
    <source>
        <dbReference type="ARBA" id="ARBA00022723"/>
    </source>
</evidence>
<dbReference type="HOGENOM" id="CLU_001771_6_2_9"/>
<evidence type="ECO:0000313" key="14">
    <source>
        <dbReference type="Proteomes" id="UP000007468"/>
    </source>
</evidence>
<dbReference type="Pfam" id="PF00702">
    <property type="entry name" value="Hydrolase"/>
    <property type="match status" value="1"/>
</dbReference>
<evidence type="ECO:0000256" key="2">
    <source>
        <dbReference type="ARBA" id="ARBA00006024"/>
    </source>
</evidence>
<keyword evidence="4 11" id="KW-0812">Transmembrane</keyword>
<accession>E8RK64</accession>
<evidence type="ECO:0000256" key="3">
    <source>
        <dbReference type="ARBA" id="ARBA00022539"/>
    </source>
</evidence>
<evidence type="ECO:0000256" key="10">
    <source>
        <dbReference type="ARBA" id="ARBA00049338"/>
    </source>
</evidence>
<protein>
    <recommendedName>
        <fullName evidence="9">Cd(2+)-exporting ATPase</fullName>
        <ecNumber evidence="9">7.2.2.21</ecNumber>
    </recommendedName>
</protein>
<dbReference type="PROSITE" id="PS00154">
    <property type="entry name" value="ATPASE_E1_E2"/>
    <property type="match status" value="1"/>
</dbReference>
<dbReference type="SFLD" id="SFLDG00002">
    <property type="entry name" value="C1.7:_P-type_atpase_like"/>
    <property type="match status" value="1"/>
</dbReference>
<evidence type="ECO:0000313" key="13">
    <source>
        <dbReference type="EMBL" id="ADW16120.1"/>
    </source>
</evidence>
<dbReference type="InterPro" id="IPR023298">
    <property type="entry name" value="ATPase_P-typ_TM_dom_sf"/>
</dbReference>
<dbReference type="NCBIfam" id="TIGR01512">
    <property type="entry name" value="ATPase-IB2_Cd"/>
    <property type="match status" value="1"/>
</dbReference>
<dbReference type="PANTHER" id="PTHR48085:SF5">
    <property type="entry name" value="CADMIUM_ZINC-TRANSPORTING ATPASE HMA4-RELATED"/>
    <property type="match status" value="1"/>
</dbReference>
<keyword evidence="14" id="KW-1185">Reference proteome</keyword>
<name>E8RK64_FILAD</name>
<feature type="transmembrane region" description="Helical" evidence="11">
    <location>
        <begin position="569"/>
        <end position="588"/>
    </location>
</feature>
<dbReference type="InterPro" id="IPR044492">
    <property type="entry name" value="P_typ_ATPase_HD_dom"/>
</dbReference>
<dbReference type="KEGG" id="faa:HMPREF0389_01674"/>
<dbReference type="PANTHER" id="PTHR48085">
    <property type="entry name" value="CADMIUM/ZINC-TRANSPORTING ATPASE HMA2-RELATED"/>
    <property type="match status" value="1"/>
</dbReference>
<dbReference type="SFLD" id="SFLDS00003">
    <property type="entry name" value="Haloacid_Dehalogenase"/>
    <property type="match status" value="1"/>
</dbReference>
<comment type="similarity">
    <text evidence="2 11">Belongs to the cation transport ATPase (P-type) (TC 3.A.3) family. Type IB subfamily.</text>
</comment>
<evidence type="ECO:0000256" key="6">
    <source>
        <dbReference type="ARBA" id="ARBA00022967"/>
    </source>
</evidence>
<evidence type="ECO:0000256" key="1">
    <source>
        <dbReference type="ARBA" id="ARBA00004141"/>
    </source>
</evidence>
<dbReference type="AlphaFoldDB" id="E8RK64"/>
<feature type="transmembrane region" description="Helical" evidence="11">
    <location>
        <begin position="594"/>
        <end position="611"/>
    </location>
</feature>
<dbReference type="NCBIfam" id="TIGR01525">
    <property type="entry name" value="ATPase-IB_hvy"/>
    <property type="match status" value="1"/>
</dbReference>
<dbReference type="Proteomes" id="UP000007468">
    <property type="component" value="Chromosome"/>
</dbReference>
<dbReference type="InterPro" id="IPR027256">
    <property type="entry name" value="P-typ_ATPase_IB"/>
</dbReference>
<dbReference type="SUPFAM" id="SSF56784">
    <property type="entry name" value="HAD-like"/>
    <property type="match status" value="1"/>
</dbReference>
<comment type="subcellular location">
    <subcellularLocation>
        <location evidence="11">Cell membrane</location>
    </subcellularLocation>
    <subcellularLocation>
        <location evidence="1">Membrane</location>
        <topology evidence="1">Multi-pass membrane protein</topology>
    </subcellularLocation>
</comment>
<dbReference type="GO" id="GO:0005886">
    <property type="term" value="C:plasma membrane"/>
    <property type="evidence" value="ECO:0007669"/>
    <property type="project" value="UniProtKB-SubCell"/>
</dbReference>
<keyword evidence="6" id="KW-1278">Translocase</keyword>
<feature type="domain" description="P-type ATPase A" evidence="12">
    <location>
        <begin position="114"/>
        <end position="214"/>
    </location>
</feature>
<dbReference type="Gene3D" id="2.70.150.10">
    <property type="entry name" value="Calcium-transporting ATPase, cytoplasmic transduction domain A"/>
    <property type="match status" value="1"/>
</dbReference>
<sequence length="613" mass="68731">MNQNQKKERNKIIIASVIFGIFLFTDINETIDFIKFLLLYLYIGWDILKKSFKNIINGNVFDENFLMSIATIGAFLLGEYHEALEVMIFYRVGELFQDYAMEQSRESIVELMNIAPEYATLKQGDEFVQVDPEDVSVGSIIMVKAGEKIPLDGRVVSGSSMLNTAALTGESKLKTVTEGDEVVSGCINVNHVLMIQSTKSYEDSTVSKIMELVESSYEKKAKTEKYITKFARYYTPFVVIFAVVLCLIPPVLFHQSFHTWIYRSLTFLVISCPCALVVSIPLSFFSGIGSGAHHGVLIKGGEYIERLSNLETIVFDKTGTLTEGNFKVEGLYSDSMPQELLWDYVVLSEVYCNHPIAISLREQYHGSIDYKRIKDYREFVGLGIVSQIDDKEICIGNEKLMRQEEVTIDNTILCNSNVVYIAIDHEYVGYILLEDKIKEDSPEVIDRIKSMGIKNIVIFTGDEEEISKSVAKSLGIENVCYELLPQDKVYHIEELLHSKSKNKFVGFVGDGINDAPVLSRVDVGISMGRLGSDAAIEASDVVLMDDNILKIPFAIELSKRTMLIIKENIIFSLGVKGIVLFLTAVGILGMQWAVFSDVGVSVLAILNAFRIKK</sequence>
<keyword evidence="5 11" id="KW-0479">Metal-binding</keyword>
<dbReference type="Gene3D" id="3.40.50.1000">
    <property type="entry name" value="HAD superfamily/HAD-like"/>
    <property type="match status" value="1"/>
</dbReference>
<comment type="catalytic activity">
    <reaction evidence="10">
        <text>Cd(2+)(in) + ATP + H2O = Cd(2+)(out) + ADP + phosphate + H(+)</text>
        <dbReference type="Rhea" id="RHEA:12132"/>
        <dbReference type="ChEBI" id="CHEBI:15377"/>
        <dbReference type="ChEBI" id="CHEBI:15378"/>
        <dbReference type="ChEBI" id="CHEBI:30616"/>
        <dbReference type="ChEBI" id="CHEBI:43474"/>
        <dbReference type="ChEBI" id="CHEBI:48775"/>
        <dbReference type="ChEBI" id="CHEBI:456216"/>
        <dbReference type="EC" id="7.2.2.21"/>
    </reaction>
</comment>
<keyword evidence="7 11" id="KW-1133">Transmembrane helix</keyword>
<proteinExistence type="inferred from homology"/>
<dbReference type="GO" id="GO:0008551">
    <property type="term" value="F:P-type cadmium transporter activity"/>
    <property type="evidence" value="ECO:0007669"/>
    <property type="project" value="UniProtKB-EC"/>
</dbReference>
<dbReference type="PATRIC" id="fig|546269.5.peg.164"/>
<evidence type="ECO:0000256" key="8">
    <source>
        <dbReference type="ARBA" id="ARBA00023136"/>
    </source>
</evidence>
<gene>
    <name evidence="13" type="primary">cadA</name>
    <name evidence="13" type="ordered locus">HMPREF0389_01674</name>
</gene>
<dbReference type="InterPro" id="IPR023299">
    <property type="entry name" value="ATPase_P-typ_cyto_dom_N"/>
</dbReference>
<evidence type="ECO:0000256" key="11">
    <source>
        <dbReference type="RuleBase" id="RU362081"/>
    </source>
</evidence>
<dbReference type="InterPro" id="IPR023214">
    <property type="entry name" value="HAD_sf"/>
</dbReference>
<dbReference type="InterPro" id="IPR051014">
    <property type="entry name" value="Cation_Transport_ATPase_IB"/>
</dbReference>
<dbReference type="EMBL" id="CP002390">
    <property type="protein sequence ID" value="ADW16120.1"/>
    <property type="molecule type" value="Genomic_DNA"/>
</dbReference>
<dbReference type="SUPFAM" id="SSF81665">
    <property type="entry name" value="Calcium ATPase, transmembrane domain M"/>
    <property type="match status" value="1"/>
</dbReference>
<feature type="transmembrane region" description="Helical" evidence="11">
    <location>
        <begin position="265"/>
        <end position="285"/>
    </location>
</feature>
<keyword evidence="11" id="KW-0547">Nucleotide-binding</keyword>
<dbReference type="PRINTS" id="PR00119">
    <property type="entry name" value="CATATPASE"/>
</dbReference>
<evidence type="ECO:0000256" key="4">
    <source>
        <dbReference type="ARBA" id="ARBA00022692"/>
    </source>
</evidence>
<dbReference type="InterPro" id="IPR018303">
    <property type="entry name" value="ATPase_P-typ_P_site"/>
</dbReference>
<dbReference type="PRINTS" id="PR00941">
    <property type="entry name" value="CDATPASE"/>
</dbReference>
<dbReference type="NCBIfam" id="TIGR01494">
    <property type="entry name" value="ATPase_P-type"/>
    <property type="match status" value="1"/>
</dbReference>